<evidence type="ECO:0000313" key="7">
    <source>
        <dbReference type="Proteomes" id="UP000293142"/>
    </source>
</evidence>
<comment type="caution">
    <text evidence="6">The sequence shown here is derived from an EMBL/GenBank/DDBJ whole genome shotgun (WGS) entry which is preliminary data.</text>
</comment>
<dbReference type="Pfam" id="PF12833">
    <property type="entry name" value="HTH_18"/>
    <property type="match status" value="1"/>
</dbReference>
<gene>
    <name evidence="6" type="ORF">EYB31_31550</name>
</gene>
<dbReference type="Gene3D" id="1.10.10.60">
    <property type="entry name" value="Homeodomain-like"/>
    <property type="match status" value="2"/>
</dbReference>
<dbReference type="PROSITE" id="PS01124">
    <property type="entry name" value="HTH_ARAC_FAMILY_2"/>
    <property type="match status" value="1"/>
</dbReference>
<keyword evidence="1" id="KW-0805">Transcription regulation</keyword>
<dbReference type="AlphaFoldDB" id="A0A4Q9DIG9"/>
<dbReference type="Gene3D" id="3.30.450.20">
    <property type="entry name" value="PAS domain"/>
    <property type="match status" value="1"/>
</dbReference>
<reference evidence="6 7" key="1">
    <citation type="submission" date="2019-02" db="EMBL/GenBank/DDBJ databases">
        <title>Paenibacillus sp. nov., isolated from surface-sterilized tissue of Thalictrum simplex L.</title>
        <authorList>
            <person name="Tuo L."/>
        </authorList>
    </citation>
    <scope>NUCLEOTIDE SEQUENCE [LARGE SCALE GENOMIC DNA]</scope>
    <source>
        <strain evidence="6 7">N2SHLJ1</strain>
    </source>
</reference>
<keyword evidence="4" id="KW-0812">Transmembrane</keyword>
<sequence length="778" mass="89167">MILLKGKAVQNQTITARRGHEYKKILIIVLIITCIPAALIGASFYFLGTRQIETELMQTHRSQLEKDRGRIEEQLAHIELTASQWVLNPQFNEKLKEVDFYKSFLVTQDLYKSLAIIKGSSTLIDQVYLYVDGQSVLISEETGITQLTEERNLGYRKLMQQPRSIFWMKLAVRKADPALSLVHVLPRLNGAGALIITLNESKFNDMVTELTVNKKGASFIVKEDGEWITTGIDEAKSATAQETFFRDEILKRGGDSDTFMLGWNKEDYSVSYDTFFRAGTRWIYVTATPVQQLISPVLLMSRMILIVCGLGIVSALFLSWYGSMRLYSPIHHIVKMLRESNKGRQDGEADELSYIRSQWQQMVDESNYLQIQIEEQLSGLRDGFLLQLVQGHLYALTEKELRDRMNRFGWNVEHKYFSIMVVQLIGISSPQGKFSENDRQLITFAAANIIEELAGAKLDNPAVINFQDLTIGLLITFPEEKDWYPSKSELFKLADQITATLNTLLKLNVTVSIGKSTDLMSDIPDVLRDVRQTLQYRILEENNQVLDMDEFLPGTSSSSYYPFQIEKEIHTALRRGDKEEACRLVESFLKDSREHKLTEFALQQSALYLLGSMLQTTIQMGFSPHELFKGENLFDQLLKKREPDEIHHWFVEKVLHPFFEQYTEAQDSHLKAIVQHALDMIGSSYMYDISLEECADRLGIHPVRLSKGFKHIVGTTFIDFLTKVRIDKSKELLRATDSKITDIAKLVGYHPSYFNKIFRKHEGMTASEYRGLCRGEPS</sequence>
<feature type="transmembrane region" description="Helical" evidence="4">
    <location>
        <begin position="303"/>
        <end position="322"/>
    </location>
</feature>
<dbReference type="PANTHER" id="PTHR43280">
    <property type="entry name" value="ARAC-FAMILY TRANSCRIPTIONAL REGULATOR"/>
    <property type="match status" value="1"/>
</dbReference>
<name>A0A4Q9DIG9_9BACL</name>
<feature type="transmembrane region" description="Helical" evidence="4">
    <location>
        <begin position="25"/>
        <end position="47"/>
    </location>
</feature>
<protein>
    <submittedName>
        <fullName evidence="6">AraC family transcriptional regulator</fullName>
    </submittedName>
</protein>
<dbReference type="RefSeq" id="WP_131017496.1">
    <property type="nucleotide sequence ID" value="NZ_SIRE01000028.1"/>
</dbReference>
<keyword evidence="7" id="KW-1185">Reference proteome</keyword>
<evidence type="ECO:0000259" key="5">
    <source>
        <dbReference type="PROSITE" id="PS01124"/>
    </source>
</evidence>
<dbReference type="SMART" id="SM00342">
    <property type="entry name" value="HTH_ARAC"/>
    <property type="match status" value="1"/>
</dbReference>
<dbReference type="InterPro" id="IPR041522">
    <property type="entry name" value="CdaR_GGDEF"/>
</dbReference>
<keyword evidence="4" id="KW-0472">Membrane</keyword>
<proteinExistence type="predicted"/>
<dbReference type="EMBL" id="SIRE01000028">
    <property type="protein sequence ID" value="TBL71081.1"/>
    <property type="molecule type" value="Genomic_DNA"/>
</dbReference>
<accession>A0A4Q9DIG9</accession>
<dbReference type="GO" id="GO:0043565">
    <property type="term" value="F:sequence-specific DNA binding"/>
    <property type="evidence" value="ECO:0007669"/>
    <property type="project" value="InterPro"/>
</dbReference>
<evidence type="ECO:0000256" key="2">
    <source>
        <dbReference type="ARBA" id="ARBA00023125"/>
    </source>
</evidence>
<organism evidence="6 7">
    <name type="scientific">Paenibacillus thalictri</name>
    <dbReference type="NCBI Taxonomy" id="2527873"/>
    <lineage>
        <taxon>Bacteria</taxon>
        <taxon>Bacillati</taxon>
        <taxon>Bacillota</taxon>
        <taxon>Bacilli</taxon>
        <taxon>Bacillales</taxon>
        <taxon>Paenibacillaceae</taxon>
        <taxon>Paenibacillus</taxon>
    </lineage>
</organism>
<dbReference type="InterPro" id="IPR018060">
    <property type="entry name" value="HTH_AraC"/>
</dbReference>
<dbReference type="PANTHER" id="PTHR43280:SF28">
    <property type="entry name" value="HTH-TYPE TRANSCRIPTIONAL ACTIVATOR RHAS"/>
    <property type="match status" value="1"/>
</dbReference>
<evidence type="ECO:0000256" key="4">
    <source>
        <dbReference type="SAM" id="Phobius"/>
    </source>
</evidence>
<keyword evidence="3" id="KW-0804">Transcription</keyword>
<keyword evidence="2" id="KW-0238">DNA-binding</keyword>
<evidence type="ECO:0000313" key="6">
    <source>
        <dbReference type="EMBL" id="TBL71081.1"/>
    </source>
</evidence>
<dbReference type="GO" id="GO:0003700">
    <property type="term" value="F:DNA-binding transcription factor activity"/>
    <property type="evidence" value="ECO:0007669"/>
    <property type="project" value="InterPro"/>
</dbReference>
<dbReference type="InterPro" id="IPR009057">
    <property type="entry name" value="Homeodomain-like_sf"/>
</dbReference>
<dbReference type="OrthoDB" id="1975037at2"/>
<evidence type="ECO:0000256" key="1">
    <source>
        <dbReference type="ARBA" id="ARBA00023015"/>
    </source>
</evidence>
<evidence type="ECO:0000256" key="3">
    <source>
        <dbReference type="ARBA" id="ARBA00023163"/>
    </source>
</evidence>
<keyword evidence="4" id="KW-1133">Transmembrane helix</keyword>
<dbReference type="Pfam" id="PF17853">
    <property type="entry name" value="GGDEF_2"/>
    <property type="match status" value="1"/>
</dbReference>
<dbReference type="SUPFAM" id="SSF46689">
    <property type="entry name" value="Homeodomain-like"/>
    <property type="match status" value="1"/>
</dbReference>
<feature type="domain" description="HTH araC/xylS-type" evidence="5">
    <location>
        <begin position="675"/>
        <end position="772"/>
    </location>
</feature>
<dbReference type="Proteomes" id="UP000293142">
    <property type="component" value="Unassembled WGS sequence"/>
</dbReference>